<comment type="caution">
    <text evidence="1">The sequence shown here is derived from an EMBL/GenBank/DDBJ whole genome shotgun (WGS) entry which is preliminary data.</text>
</comment>
<dbReference type="Proteomes" id="UP000826656">
    <property type="component" value="Unassembled WGS sequence"/>
</dbReference>
<dbReference type="Gene3D" id="3.40.640.10">
    <property type="entry name" value="Type I PLP-dependent aspartate aminotransferase-like (Major domain)"/>
    <property type="match status" value="1"/>
</dbReference>
<sequence length="97" mass="10970">MLGFSIYMDLSVPQYFNGYVITIVCKDAAIASKVECQLKLVIRLMYSNPSIHGEFINATFLKGESESEHQGNNIRDIQKAGKLESCFSRPRIEKCSF</sequence>
<organism evidence="1 2">
    <name type="scientific">Solanum tuberosum</name>
    <name type="common">Potato</name>
    <dbReference type="NCBI Taxonomy" id="4113"/>
    <lineage>
        <taxon>Eukaryota</taxon>
        <taxon>Viridiplantae</taxon>
        <taxon>Streptophyta</taxon>
        <taxon>Embryophyta</taxon>
        <taxon>Tracheophyta</taxon>
        <taxon>Spermatophyta</taxon>
        <taxon>Magnoliopsida</taxon>
        <taxon>eudicotyledons</taxon>
        <taxon>Gunneridae</taxon>
        <taxon>Pentapetalae</taxon>
        <taxon>asterids</taxon>
        <taxon>lamiids</taxon>
        <taxon>Solanales</taxon>
        <taxon>Solanaceae</taxon>
        <taxon>Solanoideae</taxon>
        <taxon>Solaneae</taxon>
        <taxon>Solanum</taxon>
    </lineage>
</organism>
<evidence type="ECO:0000313" key="1">
    <source>
        <dbReference type="EMBL" id="KAH0775548.1"/>
    </source>
</evidence>
<proteinExistence type="predicted"/>
<protein>
    <submittedName>
        <fullName evidence="1">Uncharacterized protein</fullName>
    </submittedName>
</protein>
<reference evidence="1 2" key="1">
    <citation type="journal article" date="2021" name="bioRxiv">
        <title>Chromosome-scale and haplotype-resolved genome assembly of a tetraploid potato cultivar.</title>
        <authorList>
            <person name="Sun H."/>
            <person name="Jiao W.-B."/>
            <person name="Krause K."/>
            <person name="Campoy J.A."/>
            <person name="Goel M."/>
            <person name="Folz-Donahue K."/>
            <person name="Kukat C."/>
            <person name="Huettel B."/>
            <person name="Schneeberger K."/>
        </authorList>
    </citation>
    <scope>NUCLEOTIDE SEQUENCE [LARGE SCALE GENOMIC DNA]</scope>
    <source>
        <strain evidence="1">SolTubOtavaFocal</strain>
        <tissue evidence="1">Leaves</tissue>
    </source>
</reference>
<dbReference type="InterPro" id="IPR015421">
    <property type="entry name" value="PyrdxlP-dep_Trfase_major"/>
</dbReference>
<keyword evidence="2" id="KW-1185">Reference proteome</keyword>
<evidence type="ECO:0000313" key="2">
    <source>
        <dbReference type="Proteomes" id="UP000826656"/>
    </source>
</evidence>
<dbReference type="EMBL" id="JAIVGD010000003">
    <property type="protein sequence ID" value="KAH0775548.1"/>
    <property type="molecule type" value="Genomic_DNA"/>
</dbReference>
<accession>A0ABQ7W4A1</accession>
<gene>
    <name evidence="1" type="ORF">KY290_006959</name>
</gene>
<name>A0ABQ7W4A1_SOLTU</name>